<dbReference type="AlphaFoldDB" id="A0A914X977"/>
<keyword evidence="3" id="KW-1185">Reference proteome</keyword>
<dbReference type="CDD" id="cd01617">
    <property type="entry name" value="DCX"/>
    <property type="match status" value="1"/>
</dbReference>
<proteinExistence type="predicted"/>
<evidence type="ECO:0000259" key="2">
    <source>
        <dbReference type="PROSITE" id="PS50309"/>
    </source>
</evidence>
<sequence length="607" mass="68458">MVSNHASSVSLFSSLDHAALQLVKLDQQPHRQINSKPPQTSSAPLGMSLPVVKKLLLFRNGDVSFRPVPYTYSNRKIRLFDKLLEDIEDRVPPLRGGGVRCLYTVDGSKRITSIEDLTSTQADRFVVCGPEAFRPIPGGYESIYQKTAIPNGTAETGYREMNKRTFGERHSRARSLGETNNGKKIMITNGDPQFKRVQYIYRPRVIKSWEKLLDDFTRIAPPKEGGDIKYVYDMNGQGVNSLDQLRSGETYVVAGEYGLDDLRENSMPRPAIISLSAPDELLRSNSMTSPRSLRPPEHRVYNRVDQIRPEALFIFVFRNGSGMQAYRYVFTPKQLDKGMAWLLEQIAKRYDVYPQKICTMDGRPVASVDDFENKGAYVLIPLGEKFRDTWYFLPDGSLDTSRAARKERQEAPAANPNALVTSLRREVTMGPTVSLARNNIKRSRSNIDLVRSATPQPENTDADAGQQFDDDQEGQSQHVHHTSERNETHTHGERHVHTSYGRPTSSASNCSHCAALEDRLVHHHKQHMSSSMSRHHRPSTAHNSPNGSSHNEPVRAVHRGSNQMSEQAKQMLRYSQMSRQIAGSARTSPVPQGRMTRSKSNLDEGRY</sequence>
<feature type="region of interest" description="Disordered" evidence="1">
    <location>
        <begin position="578"/>
        <end position="607"/>
    </location>
</feature>
<dbReference type="Pfam" id="PF03607">
    <property type="entry name" value="DCX"/>
    <property type="match status" value="2"/>
</dbReference>
<dbReference type="InterPro" id="IPR003533">
    <property type="entry name" value="Doublecortin_dom"/>
</dbReference>
<dbReference type="Gene3D" id="3.10.20.230">
    <property type="entry name" value="Doublecortin domain"/>
    <property type="match status" value="3"/>
</dbReference>
<feature type="compositionally biased region" description="Basic and acidic residues" evidence="1">
    <location>
        <begin position="481"/>
        <end position="496"/>
    </location>
</feature>
<dbReference type="GO" id="GO:0005874">
    <property type="term" value="C:microtubule"/>
    <property type="evidence" value="ECO:0007669"/>
    <property type="project" value="TreeGrafter"/>
</dbReference>
<accession>A0A914X977</accession>
<dbReference type="Proteomes" id="UP000887566">
    <property type="component" value="Unplaced"/>
</dbReference>
<feature type="compositionally biased region" description="Basic residues" evidence="1">
    <location>
        <begin position="523"/>
        <end position="539"/>
    </location>
</feature>
<feature type="domain" description="Doublecortin" evidence="2">
    <location>
        <begin position="182"/>
        <end position="265"/>
    </location>
</feature>
<feature type="domain" description="Doublecortin" evidence="2">
    <location>
        <begin position="53"/>
        <end position="139"/>
    </location>
</feature>
<dbReference type="PANTHER" id="PTHR23004">
    <property type="entry name" value="DOUBLECORTIN DOMAIN CONTAINING 2"/>
    <property type="match status" value="1"/>
</dbReference>
<feature type="domain" description="Doublecortin" evidence="2">
    <location>
        <begin position="312"/>
        <end position="378"/>
    </location>
</feature>
<dbReference type="PROSITE" id="PS50309">
    <property type="entry name" value="DC"/>
    <property type="match status" value="3"/>
</dbReference>
<evidence type="ECO:0000313" key="4">
    <source>
        <dbReference type="WBParaSite" id="PSAMB.scaffold707size43250.g8156.t1"/>
    </source>
</evidence>
<dbReference type="SMART" id="SM00537">
    <property type="entry name" value="DCX"/>
    <property type="match status" value="3"/>
</dbReference>
<reference evidence="4" key="1">
    <citation type="submission" date="2022-11" db="UniProtKB">
        <authorList>
            <consortium name="WormBaseParasite"/>
        </authorList>
    </citation>
    <scope>IDENTIFICATION</scope>
</reference>
<evidence type="ECO:0000313" key="3">
    <source>
        <dbReference type="Proteomes" id="UP000887566"/>
    </source>
</evidence>
<name>A0A914X977_9BILA</name>
<dbReference type="PANTHER" id="PTHR23004:SF11">
    <property type="entry name" value="PROTEIN RPI-1"/>
    <property type="match status" value="1"/>
</dbReference>
<dbReference type="GO" id="GO:0005815">
    <property type="term" value="C:microtubule organizing center"/>
    <property type="evidence" value="ECO:0007669"/>
    <property type="project" value="TreeGrafter"/>
</dbReference>
<feature type="region of interest" description="Disordered" evidence="1">
    <location>
        <begin position="523"/>
        <end position="554"/>
    </location>
</feature>
<protein>
    <submittedName>
        <fullName evidence="4">Doublecortin domain-containing protein</fullName>
    </submittedName>
</protein>
<evidence type="ECO:0000256" key="1">
    <source>
        <dbReference type="SAM" id="MobiDB-lite"/>
    </source>
</evidence>
<organism evidence="3 4">
    <name type="scientific">Plectus sambesii</name>
    <dbReference type="NCBI Taxonomy" id="2011161"/>
    <lineage>
        <taxon>Eukaryota</taxon>
        <taxon>Metazoa</taxon>
        <taxon>Ecdysozoa</taxon>
        <taxon>Nematoda</taxon>
        <taxon>Chromadorea</taxon>
        <taxon>Plectida</taxon>
        <taxon>Plectina</taxon>
        <taxon>Plectoidea</taxon>
        <taxon>Plectidae</taxon>
        <taxon>Plectus</taxon>
    </lineage>
</organism>
<dbReference type="GO" id="GO:0035556">
    <property type="term" value="P:intracellular signal transduction"/>
    <property type="evidence" value="ECO:0007669"/>
    <property type="project" value="InterPro"/>
</dbReference>
<dbReference type="WBParaSite" id="PSAMB.scaffold707size43250.g8156.t1">
    <property type="protein sequence ID" value="PSAMB.scaffold707size43250.g8156.t1"/>
    <property type="gene ID" value="PSAMB.scaffold707size43250.g8156"/>
</dbReference>
<dbReference type="InterPro" id="IPR036572">
    <property type="entry name" value="Doublecortin_dom_sf"/>
</dbReference>
<dbReference type="SUPFAM" id="SSF89837">
    <property type="entry name" value="Doublecortin (DC)"/>
    <property type="match status" value="3"/>
</dbReference>
<feature type="region of interest" description="Disordered" evidence="1">
    <location>
        <begin position="446"/>
        <end position="509"/>
    </location>
</feature>
<feature type="compositionally biased region" description="Polar residues" evidence="1">
    <location>
        <begin position="540"/>
        <end position="551"/>
    </location>
</feature>
<feature type="compositionally biased region" description="Polar residues" evidence="1">
    <location>
        <begin position="578"/>
        <end position="590"/>
    </location>
</feature>